<dbReference type="EMBL" id="CP055153">
    <property type="protein sequence ID" value="QMU27222.1"/>
    <property type="molecule type" value="Genomic_DNA"/>
</dbReference>
<keyword evidence="3" id="KW-1185">Reference proteome</keyword>
<sequence length="278" mass="32374">MRLFYLPYLIAFTINLGLHSSMVTAQIVNIEEDRTGADTTNDFSGKAGINFSIYNQNAGKNRPNNYLQLTLNGDVTYQSRLHTYFWVNYLNYLLVNYNDEEQRNTVAQQGYSHVRVNWFRARRLSYELFAQIQNDKARGLQWRTLGGGYLRYRLIPDEDKNINVFLGTGLMHEHEAWENPEEFNHLQVSNLLKSTSYVSAKLKARENLEINAITYYQVGYSRLIDRFRNRISGDISIGVKVTKVLSLKTRFNCTYEDQPIVPVTKFVYTIANGIEMRF</sequence>
<gene>
    <name evidence="2" type="ORF">HUW48_03880</name>
</gene>
<dbReference type="Pfam" id="PF04338">
    <property type="entry name" value="DUF481"/>
    <property type="match status" value="1"/>
</dbReference>
<evidence type="ECO:0000313" key="3">
    <source>
        <dbReference type="Proteomes" id="UP000514509"/>
    </source>
</evidence>
<feature type="chain" id="PRO_5029679567" evidence="1">
    <location>
        <begin position="26"/>
        <end position="278"/>
    </location>
</feature>
<evidence type="ECO:0000256" key="1">
    <source>
        <dbReference type="SAM" id="SignalP"/>
    </source>
</evidence>
<reference evidence="2 3" key="1">
    <citation type="submission" date="2020-08" db="EMBL/GenBank/DDBJ databases">
        <title>Adhaeribacter dokdonensis sp. nov., isolated from the rhizosphere of Elymus tsukushiensis, a plant native to the Dokdo Islands, Republic of Korea.</title>
        <authorList>
            <person name="Ghim S.Y."/>
        </authorList>
    </citation>
    <scope>NUCLEOTIDE SEQUENCE [LARGE SCALE GENOMIC DNA]</scope>
    <source>
        <strain evidence="2 3">KUDC8001</strain>
    </source>
</reference>
<dbReference type="RefSeq" id="WP_182414422.1">
    <property type="nucleotide sequence ID" value="NZ_CP055153.1"/>
</dbReference>
<evidence type="ECO:0000313" key="2">
    <source>
        <dbReference type="EMBL" id="QMU27222.1"/>
    </source>
</evidence>
<feature type="signal peptide" evidence="1">
    <location>
        <begin position="1"/>
        <end position="25"/>
    </location>
</feature>
<keyword evidence="1" id="KW-0732">Signal</keyword>
<dbReference type="KEGG" id="add:HUW48_03880"/>
<accession>A0A7L7L345</accession>
<protein>
    <submittedName>
        <fullName evidence="2">DUF481 domain-containing protein</fullName>
    </submittedName>
</protein>
<proteinExistence type="predicted"/>
<dbReference type="InterPro" id="IPR007433">
    <property type="entry name" value="DUF481"/>
</dbReference>
<dbReference type="AlphaFoldDB" id="A0A7L7L345"/>
<organism evidence="2 3">
    <name type="scientific">Adhaeribacter radiodurans</name>
    <dbReference type="NCBI Taxonomy" id="2745197"/>
    <lineage>
        <taxon>Bacteria</taxon>
        <taxon>Pseudomonadati</taxon>
        <taxon>Bacteroidota</taxon>
        <taxon>Cytophagia</taxon>
        <taxon>Cytophagales</taxon>
        <taxon>Hymenobacteraceae</taxon>
        <taxon>Adhaeribacter</taxon>
    </lineage>
</organism>
<name>A0A7L7L345_9BACT</name>
<dbReference type="Proteomes" id="UP000514509">
    <property type="component" value="Chromosome"/>
</dbReference>